<dbReference type="SUPFAM" id="SSF54534">
    <property type="entry name" value="FKBP-like"/>
    <property type="match status" value="1"/>
</dbReference>
<evidence type="ECO:0000256" key="1">
    <source>
        <dbReference type="ARBA" id="ARBA00000971"/>
    </source>
</evidence>
<dbReference type="Pfam" id="PF00254">
    <property type="entry name" value="FKBP_C"/>
    <property type="match status" value="1"/>
</dbReference>
<keyword evidence="4" id="KW-0413">Isomerase</keyword>
<dbReference type="EMBL" id="CAFBMG010000107">
    <property type="protein sequence ID" value="CAB4908535.1"/>
    <property type="molecule type" value="Genomic_DNA"/>
</dbReference>
<evidence type="ECO:0000256" key="3">
    <source>
        <dbReference type="ARBA" id="ARBA00023110"/>
    </source>
</evidence>
<organism evidence="7">
    <name type="scientific">freshwater metagenome</name>
    <dbReference type="NCBI Taxonomy" id="449393"/>
    <lineage>
        <taxon>unclassified sequences</taxon>
        <taxon>metagenomes</taxon>
        <taxon>ecological metagenomes</taxon>
    </lineage>
</organism>
<evidence type="ECO:0000256" key="2">
    <source>
        <dbReference type="ARBA" id="ARBA00013194"/>
    </source>
</evidence>
<feature type="domain" description="PPIase FKBP-type" evidence="5">
    <location>
        <begin position="41"/>
        <end position="129"/>
    </location>
</feature>
<reference evidence="7" key="1">
    <citation type="submission" date="2020-05" db="EMBL/GenBank/DDBJ databases">
        <authorList>
            <person name="Chiriac C."/>
            <person name="Salcher M."/>
            <person name="Ghai R."/>
            <person name="Kavagutti S V."/>
        </authorList>
    </citation>
    <scope>NUCLEOTIDE SEQUENCE</scope>
</reference>
<dbReference type="PANTHER" id="PTHR43811">
    <property type="entry name" value="FKBP-TYPE PEPTIDYL-PROLYL CIS-TRANS ISOMERASE FKPA"/>
    <property type="match status" value="1"/>
</dbReference>
<dbReference type="AlphaFoldDB" id="A0A6J7GV49"/>
<sequence>MSQVQEQIEARGKPQLSATDAVTELVITDEVVGEGDEVTPGATVTAHYVGVSASSGSQFDASWDRGAPISFPLNGVIQGWSEGLLGMKVGGRRTLVIPGAMAYGPNPPPGAGIAPNETLVFTVDLVDVSWR</sequence>
<dbReference type="PROSITE" id="PS50059">
    <property type="entry name" value="FKBP_PPIASE"/>
    <property type="match status" value="1"/>
</dbReference>
<keyword evidence="3" id="KW-0697">Rotamase</keyword>
<dbReference type="EMBL" id="CAEZYU010000120">
    <property type="protein sequence ID" value="CAB4757155.1"/>
    <property type="molecule type" value="Genomic_DNA"/>
</dbReference>
<evidence type="ECO:0000313" key="7">
    <source>
        <dbReference type="EMBL" id="CAB4908535.1"/>
    </source>
</evidence>
<evidence type="ECO:0000259" key="5">
    <source>
        <dbReference type="PROSITE" id="PS50059"/>
    </source>
</evidence>
<gene>
    <name evidence="6" type="ORF">UFOPK2766_01989</name>
    <name evidence="7" type="ORF">UFOPK3519_01259</name>
</gene>
<dbReference type="EC" id="5.2.1.8" evidence="2"/>
<comment type="catalytic activity">
    <reaction evidence="1">
        <text>[protein]-peptidylproline (omega=180) = [protein]-peptidylproline (omega=0)</text>
        <dbReference type="Rhea" id="RHEA:16237"/>
        <dbReference type="Rhea" id="RHEA-COMP:10747"/>
        <dbReference type="Rhea" id="RHEA-COMP:10748"/>
        <dbReference type="ChEBI" id="CHEBI:83833"/>
        <dbReference type="ChEBI" id="CHEBI:83834"/>
        <dbReference type="EC" id="5.2.1.8"/>
    </reaction>
</comment>
<proteinExistence type="predicted"/>
<accession>A0A6J7GV49</accession>
<dbReference type="GO" id="GO:0003755">
    <property type="term" value="F:peptidyl-prolyl cis-trans isomerase activity"/>
    <property type="evidence" value="ECO:0007669"/>
    <property type="project" value="UniProtKB-KW"/>
</dbReference>
<evidence type="ECO:0000313" key="6">
    <source>
        <dbReference type="EMBL" id="CAB4757155.1"/>
    </source>
</evidence>
<evidence type="ECO:0000256" key="4">
    <source>
        <dbReference type="ARBA" id="ARBA00023235"/>
    </source>
</evidence>
<name>A0A6J7GV49_9ZZZZ</name>
<dbReference type="InterPro" id="IPR001179">
    <property type="entry name" value="PPIase_FKBP_dom"/>
</dbReference>
<dbReference type="Gene3D" id="3.10.50.40">
    <property type="match status" value="1"/>
</dbReference>
<protein>
    <recommendedName>
        <fullName evidence="2">peptidylprolyl isomerase</fullName>
        <ecNumber evidence="2">5.2.1.8</ecNumber>
    </recommendedName>
</protein>
<dbReference type="PANTHER" id="PTHR43811:SF19">
    <property type="entry name" value="39 KDA FK506-BINDING NUCLEAR PROTEIN"/>
    <property type="match status" value="1"/>
</dbReference>
<dbReference type="InterPro" id="IPR046357">
    <property type="entry name" value="PPIase_dom_sf"/>
</dbReference>